<accession>A0A0F3NIR6</accession>
<protein>
    <submittedName>
        <fullName evidence="1">Uncharacterized protein</fullName>
    </submittedName>
</protein>
<proteinExistence type="predicted"/>
<name>A0A0F3NIR6_ANAPH</name>
<dbReference type="EMBL" id="LANW01000001">
    <property type="protein sequence ID" value="KJV67925.1"/>
    <property type="molecule type" value="Genomic_DNA"/>
</dbReference>
<dbReference type="Proteomes" id="UP000033385">
    <property type="component" value="Unassembled WGS sequence"/>
</dbReference>
<gene>
    <name evidence="1" type="ORF">APHNP_0076</name>
</gene>
<sequence length="86" mass="9735">MNNTYEKTALLEDLSCVNQGLHGVAYHICFPFSSDLTIIVYVLSVPAGLLYPKHCIKSRISALLLYAYRIWLDCTLGYKYALILAF</sequence>
<reference evidence="1 2" key="1">
    <citation type="submission" date="2015-01" db="EMBL/GenBank/DDBJ databases">
        <title>Genome Sequencing of Rickettsiales.</title>
        <authorList>
            <person name="Daugherty S.C."/>
            <person name="Su Q."/>
            <person name="Abolude K."/>
            <person name="Beier-Sexton M."/>
            <person name="Carlyon J.A."/>
            <person name="Carter R."/>
            <person name="Day N.P."/>
            <person name="Dumler S.J."/>
            <person name="Dyachenko V."/>
            <person name="Godinez A."/>
            <person name="Kurtti T.J."/>
            <person name="Lichay M."/>
            <person name="Mullins K.E."/>
            <person name="Ott S."/>
            <person name="Pappas-Brown V."/>
            <person name="Paris D.H."/>
            <person name="Patel P."/>
            <person name="Richards A.L."/>
            <person name="Sadzewicz L."/>
            <person name="Sears K."/>
            <person name="Seidman D."/>
            <person name="Sengamalay N."/>
            <person name="Stenos J."/>
            <person name="Tallon L.J."/>
            <person name="Vincent G."/>
            <person name="Fraser C.M."/>
            <person name="Munderloh U."/>
            <person name="Dunning-Hotopp J.C."/>
        </authorList>
    </citation>
    <scope>NUCLEOTIDE SEQUENCE [LARGE SCALE GENOMIC DNA]</scope>
    <source>
        <strain evidence="1 2">ApNP</strain>
    </source>
</reference>
<comment type="caution">
    <text evidence="1">The sequence shown here is derived from an EMBL/GenBank/DDBJ whole genome shotgun (WGS) entry which is preliminary data.</text>
</comment>
<evidence type="ECO:0000313" key="1">
    <source>
        <dbReference type="EMBL" id="KJV67925.1"/>
    </source>
</evidence>
<evidence type="ECO:0000313" key="2">
    <source>
        <dbReference type="Proteomes" id="UP000033385"/>
    </source>
</evidence>
<organism evidence="1 2">
    <name type="scientific">Anaplasma phagocytophilum str. ApNP</name>
    <dbReference type="NCBI Taxonomy" id="1359153"/>
    <lineage>
        <taxon>Bacteria</taxon>
        <taxon>Pseudomonadati</taxon>
        <taxon>Pseudomonadota</taxon>
        <taxon>Alphaproteobacteria</taxon>
        <taxon>Rickettsiales</taxon>
        <taxon>Anaplasmataceae</taxon>
        <taxon>Anaplasma</taxon>
        <taxon>phagocytophilum group</taxon>
    </lineage>
</organism>
<dbReference type="PATRIC" id="fig|1359153.3.peg.83"/>
<dbReference type="AlphaFoldDB" id="A0A0F3NIR6"/>